<dbReference type="AlphaFoldDB" id="A0AAV7QRN4"/>
<feature type="region of interest" description="Disordered" evidence="1">
    <location>
        <begin position="65"/>
        <end position="84"/>
    </location>
</feature>
<reference evidence="2" key="1">
    <citation type="journal article" date="2022" name="bioRxiv">
        <title>Sequencing and chromosome-scale assembly of the giantPleurodeles waltlgenome.</title>
        <authorList>
            <person name="Brown T."/>
            <person name="Elewa A."/>
            <person name="Iarovenko S."/>
            <person name="Subramanian E."/>
            <person name="Araus A.J."/>
            <person name="Petzold A."/>
            <person name="Susuki M."/>
            <person name="Suzuki K.-i.T."/>
            <person name="Hayashi T."/>
            <person name="Toyoda A."/>
            <person name="Oliveira C."/>
            <person name="Osipova E."/>
            <person name="Leigh N.D."/>
            <person name="Simon A."/>
            <person name="Yun M.H."/>
        </authorList>
    </citation>
    <scope>NUCLEOTIDE SEQUENCE</scope>
    <source>
        <strain evidence="2">20211129_DDA</strain>
        <tissue evidence="2">Liver</tissue>
    </source>
</reference>
<dbReference type="EMBL" id="JANPWB010000010">
    <property type="protein sequence ID" value="KAJ1142778.1"/>
    <property type="molecule type" value="Genomic_DNA"/>
</dbReference>
<protein>
    <submittedName>
        <fullName evidence="2">Uncharacterized protein</fullName>
    </submittedName>
</protein>
<evidence type="ECO:0000313" key="3">
    <source>
        <dbReference type="Proteomes" id="UP001066276"/>
    </source>
</evidence>
<evidence type="ECO:0000313" key="2">
    <source>
        <dbReference type="EMBL" id="KAJ1142778.1"/>
    </source>
</evidence>
<gene>
    <name evidence="2" type="ORF">NDU88_009091</name>
</gene>
<dbReference type="Proteomes" id="UP001066276">
    <property type="component" value="Chromosome 6"/>
</dbReference>
<comment type="caution">
    <text evidence="2">The sequence shown here is derived from an EMBL/GenBank/DDBJ whole genome shotgun (WGS) entry which is preliminary data.</text>
</comment>
<evidence type="ECO:0000256" key="1">
    <source>
        <dbReference type="SAM" id="MobiDB-lite"/>
    </source>
</evidence>
<accession>A0AAV7QRN4</accession>
<name>A0AAV7QRN4_PLEWA</name>
<sequence length="84" mass="9470">MGTRELVRCDAAETPGRGRGLPVVVVLESPRWNRKDKHSKKRRRRSYGNMGTRELVRCDAAEAPGCGRGNRGRGDPATDTYFYF</sequence>
<organism evidence="2 3">
    <name type="scientific">Pleurodeles waltl</name>
    <name type="common">Iberian ribbed newt</name>
    <dbReference type="NCBI Taxonomy" id="8319"/>
    <lineage>
        <taxon>Eukaryota</taxon>
        <taxon>Metazoa</taxon>
        <taxon>Chordata</taxon>
        <taxon>Craniata</taxon>
        <taxon>Vertebrata</taxon>
        <taxon>Euteleostomi</taxon>
        <taxon>Amphibia</taxon>
        <taxon>Batrachia</taxon>
        <taxon>Caudata</taxon>
        <taxon>Salamandroidea</taxon>
        <taxon>Salamandridae</taxon>
        <taxon>Pleurodelinae</taxon>
        <taxon>Pleurodeles</taxon>
    </lineage>
</organism>
<proteinExistence type="predicted"/>
<keyword evidence="3" id="KW-1185">Reference proteome</keyword>